<proteinExistence type="predicted"/>
<dbReference type="EMBL" id="WISR01000296">
    <property type="protein sequence ID" value="MQW38262.1"/>
    <property type="molecule type" value="Genomic_DNA"/>
</dbReference>
<protein>
    <submittedName>
        <fullName evidence="2">Uncharacterized protein</fullName>
    </submittedName>
</protein>
<dbReference type="AlphaFoldDB" id="A0A222H6R1"/>
<dbReference type="OMA" id="VYTSNFH"/>
<reference evidence="2 3" key="1">
    <citation type="journal article" date="2013" name="Genome Biol.">
        <title>Comparative genomics of the core and accessory genomes of 48 Sinorhizobium strains comprising five genospecies.</title>
        <authorList>
            <person name="Sugawara M."/>
            <person name="Epstein B."/>
            <person name="Badgley B.D."/>
            <person name="Unno T."/>
            <person name="Xu L."/>
            <person name="Reese J."/>
            <person name="Gyaneshwar P."/>
            <person name="Denny R."/>
            <person name="Mudge J."/>
            <person name="Bharti A.K."/>
            <person name="Farmer A.D."/>
            <person name="May G.D."/>
            <person name="Woodward J.E."/>
            <person name="Medigue C."/>
            <person name="Vallenet D."/>
            <person name="Lajus A."/>
            <person name="Rouy Z."/>
            <person name="Martinez-Vaz B."/>
            <person name="Tiffin P."/>
            <person name="Young N.D."/>
            <person name="Sadowsky M.J."/>
        </authorList>
    </citation>
    <scope>NUCLEOTIDE SEQUENCE [LARGE SCALE GENOMIC DNA]</scope>
    <source>
        <strain evidence="2 3">N6B1</strain>
    </source>
</reference>
<evidence type="ECO:0000313" key="3">
    <source>
        <dbReference type="Proteomes" id="UP000429484"/>
    </source>
</evidence>
<gene>
    <name evidence="2" type="ORF">GHK53_37395</name>
</gene>
<name>A0A222H6R1_RHIML</name>
<feature type="transmembrane region" description="Helical" evidence="1">
    <location>
        <begin position="20"/>
        <end position="41"/>
    </location>
</feature>
<dbReference type="RefSeq" id="WP_003528311.1">
    <property type="nucleotide sequence ID" value="NZ_BJNJ01000096.1"/>
</dbReference>
<dbReference type="KEGG" id="smer:DU99_08435"/>
<sequence>MYDRDDYGPPERRAATGLPLGVMLLSVLAIAVYLLAGAALLEGRSRDVAAYDVPRAGDGSLTAAPDTGQRP</sequence>
<keyword evidence="1" id="KW-0812">Transmembrane</keyword>
<keyword evidence="1" id="KW-1133">Transmembrane helix</keyword>
<comment type="caution">
    <text evidence="2">The sequence shown here is derived from an EMBL/GenBank/DDBJ whole genome shotgun (WGS) entry which is preliminary data.</text>
</comment>
<organism evidence="2 3">
    <name type="scientific">Rhizobium meliloti</name>
    <name type="common">Ensifer meliloti</name>
    <name type="synonym">Sinorhizobium meliloti</name>
    <dbReference type="NCBI Taxonomy" id="382"/>
    <lineage>
        <taxon>Bacteria</taxon>
        <taxon>Pseudomonadati</taxon>
        <taxon>Pseudomonadota</taxon>
        <taxon>Alphaproteobacteria</taxon>
        <taxon>Hyphomicrobiales</taxon>
        <taxon>Rhizobiaceae</taxon>
        <taxon>Sinorhizobium/Ensifer group</taxon>
        <taxon>Sinorhizobium</taxon>
    </lineage>
</organism>
<keyword evidence="1" id="KW-0472">Membrane</keyword>
<evidence type="ECO:0000256" key="1">
    <source>
        <dbReference type="SAM" id="Phobius"/>
    </source>
</evidence>
<accession>A0A222H6R1</accession>
<dbReference type="Proteomes" id="UP000429484">
    <property type="component" value="Unassembled WGS sequence"/>
</dbReference>
<evidence type="ECO:0000313" key="2">
    <source>
        <dbReference type="EMBL" id="MQW38262.1"/>
    </source>
</evidence>